<sequence>MDSKNDDPTFMVDDSNYLALRSIYTQGKSVLSEAETLIVDQSSIERIPGGWLYNKYSKHHIIFLRGLNLLGLTCELSGFIAGEYFSRFGERSAPTNESPFTIDPYFESSIWIFILVLSVFLIPVLFKKSTNSISFLSEKLKYYHFPVCVLLGAYIFSRRLYSETISFIFNDLILIIVGILLVIVYSNIKYEEDGRYMVTWLEYIGIHLQFSVLVALVLVELCRCIIITIIKIDKAQSDEMFGMSFNSWTVLIMSVLFVLGVIFMTMYKDIYFAAVLGYNFFGVYVMQRSSCIEENCYDDVQEAALILGSLTYGFIFLTILFYPRLICYNLRARR</sequence>
<dbReference type="EMBL" id="CAJZBQ010000005">
    <property type="protein sequence ID" value="CAG9311998.1"/>
    <property type="molecule type" value="Genomic_DNA"/>
</dbReference>
<keyword evidence="1" id="KW-0812">Transmembrane</keyword>
<organism evidence="2 3">
    <name type="scientific">Blepharisma stoltei</name>
    <dbReference type="NCBI Taxonomy" id="1481888"/>
    <lineage>
        <taxon>Eukaryota</taxon>
        <taxon>Sar</taxon>
        <taxon>Alveolata</taxon>
        <taxon>Ciliophora</taxon>
        <taxon>Postciliodesmatophora</taxon>
        <taxon>Heterotrichea</taxon>
        <taxon>Heterotrichida</taxon>
        <taxon>Blepharismidae</taxon>
        <taxon>Blepharisma</taxon>
    </lineage>
</organism>
<dbReference type="AlphaFoldDB" id="A0AAU9IIH4"/>
<feature type="transmembrane region" description="Helical" evidence="1">
    <location>
        <begin position="245"/>
        <end position="263"/>
    </location>
</feature>
<evidence type="ECO:0000256" key="1">
    <source>
        <dbReference type="SAM" id="Phobius"/>
    </source>
</evidence>
<keyword evidence="3" id="KW-1185">Reference proteome</keyword>
<feature type="transmembrane region" description="Helical" evidence="1">
    <location>
        <begin position="306"/>
        <end position="325"/>
    </location>
</feature>
<feature type="transmembrane region" description="Helical" evidence="1">
    <location>
        <begin position="167"/>
        <end position="188"/>
    </location>
</feature>
<feature type="transmembrane region" description="Helical" evidence="1">
    <location>
        <begin position="142"/>
        <end position="161"/>
    </location>
</feature>
<keyword evidence="1" id="KW-1133">Transmembrane helix</keyword>
<reference evidence="2" key="1">
    <citation type="submission" date="2021-09" db="EMBL/GenBank/DDBJ databases">
        <authorList>
            <consortium name="AG Swart"/>
            <person name="Singh M."/>
            <person name="Singh A."/>
            <person name="Seah K."/>
            <person name="Emmerich C."/>
        </authorList>
    </citation>
    <scope>NUCLEOTIDE SEQUENCE</scope>
    <source>
        <strain evidence="2">ATCC30299</strain>
    </source>
</reference>
<protein>
    <submittedName>
        <fullName evidence="2">Uncharacterized protein</fullName>
    </submittedName>
</protein>
<evidence type="ECO:0000313" key="3">
    <source>
        <dbReference type="Proteomes" id="UP001162131"/>
    </source>
</evidence>
<comment type="caution">
    <text evidence="2">The sequence shown here is derived from an EMBL/GenBank/DDBJ whole genome shotgun (WGS) entry which is preliminary data.</text>
</comment>
<name>A0AAU9IIH4_9CILI</name>
<feature type="transmembrane region" description="Helical" evidence="1">
    <location>
        <begin position="105"/>
        <end position="126"/>
    </location>
</feature>
<feature type="transmembrane region" description="Helical" evidence="1">
    <location>
        <begin position="270"/>
        <end position="286"/>
    </location>
</feature>
<evidence type="ECO:0000313" key="2">
    <source>
        <dbReference type="EMBL" id="CAG9311998.1"/>
    </source>
</evidence>
<dbReference type="Proteomes" id="UP001162131">
    <property type="component" value="Unassembled WGS sequence"/>
</dbReference>
<keyword evidence="1" id="KW-0472">Membrane</keyword>
<gene>
    <name evidence="2" type="ORF">BSTOLATCC_MIC5256</name>
</gene>
<feature type="transmembrane region" description="Helical" evidence="1">
    <location>
        <begin position="62"/>
        <end position="85"/>
    </location>
</feature>
<accession>A0AAU9IIH4</accession>
<proteinExistence type="predicted"/>
<feature type="transmembrane region" description="Helical" evidence="1">
    <location>
        <begin position="200"/>
        <end position="230"/>
    </location>
</feature>